<dbReference type="EMBL" id="FLUM01000001">
    <property type="protein sequence ID" value="SBV90918.1"/>
    <property type="molecule type" value="Genomic_DNA"/>
</dbReference>
<feature type="chain" id="PRO_5012035703" description="DUF3836 domain-containing protein" evidence="1">
    <location>
        <begin position="22"/>
        <end position="115"/>
    </location>
</feature>
<evidence type="ECO:0008006" key="3">
    <source>
        <dbReference type="Google" id="ProtNLM"/>
    </source>
</evidence>
<accession>A0A212IUP0</accession>
<organism evidence="2">
    <name type="scientific">uncultured Dysgonomonas sp</name>
    <dbReference type="NCBI Taxonomy" id="206096"/>
    <lineage>
        <taxon>Bacteria</taxon>
        <taxon>Pseudomonadati</taxon>
        <taxon>Bacteroidota</taxon>
        <taxon>Bacteroidia</taxon>
        <taxon>Bacteroidales</taxon>
        <taxon>Dysgonomonadaceae</taxon>
        <taxon>Dysgonomonas</taxon>
        <taxon>environmental samples</taxon>
    </lineage>
</organism>
<sequence>MKTKTLFSLLAILFFSANIFAGTPETITFTNVEQTEAGCVKEFIFCDKNTNAPLTKTTYVYDATNRMMEKATYEWMGEKGWTGVQKYKYTYNAENQPQTPAMIKWDKKSNDWAKK</sequence>
<evidence type="ECO:0000313" key="2">
    <source>
        <dbReference type="EMBL" id="SBV90918.1"/>
    </source>
</evidence>
<name>A0A212IUP0_9BACT</name>
<feature type="signal peptide" evidence="1">
    <location>
        <begin position="1"/>
        <end position="21"/>
    </location>
</feature>
<dbReference type="RefSeq" id="WP_296938004.1">
    <property type="nucleotide sequence ID" value="NZ_LT599032.1"/>
</dbReference>
<dbReference type="Gene3D" id="2.40.128.720">
    <property type="match status" value="1"/>
</dbReference>
<proteinExistence type="predicted"/>
<gene>
    <name evidence="2" type="ORF">KL86DYS1_10199</name>
</gene>
<protein>
    <recommendedName>
        <fullName evidence="3">DUF3836 domain-containing protein</fullName>
    </recommendedName>
</protein>
<keyword evidence="1" id="KW-0732">Signal</keyword>
<evidence type="ECO:0000256" key="1">
    <source>
        <dbReference type="SAM" id="SignalP"/>
    </source>
</evidence>
<reference evidence="2" key="1">
    <citation type="submission" date="2016-04" db="EMBL/GenBank/DDBJ databases">
        <authorList>
            <person name="Evans L.H."/>
            <person name="Alamgir A."/>
            <person name="Owens N."/>
            <person name="Weber N.D."/>
            <person name="Virtaneva K."/>
            <person name="Barbian K."/>
            <person name="Babar A."/>
            <person name="Rosenke K."/>
        </authorList>
    </citation>
    <scope>NUCLEOTIDE SEQUENCE</scope>
    <source>
        <strain evidence="2">86-1</strain>
    </source>
</reference>
<dbReference type="AlphaFoldDB" id="A0A212IUP0"/>